<feature type="compositionally biased region" description="Basic and acidic residues" evidence="1">
    <location>
        <begin position="14"/>
        <end position="25"/>
    </location>
</feature>
<sequence>MAKRNKLKSASTVNHRDEWKPDYAMDKMEPVAKPKKNVIPEENARLEEFLSAAVAEKLSALKRTEKPDEDTALRISDKSKKEKQIQTRSAKEKLEENPDATFAELFDPAEDDHQSFEELLKDSALDWRHFKQGGES</sequence>
<feature type="region of interest" description="Disordered" evidence="1">
    <location>
        <begin position="1"/>
        <end position="25"/>
    </location>
</feature>
<keyword evidence="3" id="KW-1185">Reference proteome</keyword>
<name>A0A1M6L5W2_9BACL</name>
<protein>
    <submittedName>
        <fullName evidence="2">Uncharacterized protein</fullName>
    </submittedName>
</protein>
<evidence type="ECO:0000313" key="2">
    <source>
        <dbReference type="EMBL" id="SHJ66557.1"/>
    </source>
</evidence>
<evidence type="ECO:0000256" key="1">
    <source>
        <dbReference type="SAM" id="MobiDB-lite"/>
    </source>
</evidence>
<proteinExistence type="predicted"/>
<dbReference type="EMBL" id="FRAF01000002">
    <property type="protein sequence ID" value="SHJ66557.1"/>
    <property type="molecule type" value="Genomic_DNA"/>
</dbReference>
<evidence type="ECO:0000313" key="3">
    <source>
        <dbReference type="Proteomes" id="UP000184016"/>
    </source>
</evidence>
<feature type="compositionally biased region" description="Basic and acidic residues" evidence="1">
    <location>
        <begin position="64"/>
        <end position="96"/>
    </location>
</feature>
<organism evidence="2 3">
    <name type="scientific">Alicyclobacillus tolerans</name>
    <dbReference type="NCBI Taxonomy" id="90970"/>
    <lineage>
        <taxon>Bacteria</taxon>
        <taxon>Bacillati</taxon>
        <taxon>Bacillota</taxon>
        <taxon>Bacilli</taxon>
        <taxon>Bacillales</taxon>
        <taxon>Alicyclobacillaceae</taxon>
        <taxon>Alicyclobacillus</taxon>
    </lineage>
</organism>
<reference evidence="3" key="1">
    <citation type="submission" date="2016-11" db="EMBL/GenBank/DDBJ databases">
        <authorList>
            <person name="Varghese N."/>
            <person name="Submissions S."/>
        </authorList>
    </citation>
    <scope>NUCLEOTIDE SEQUENCE [LARGE SCALE GENOMIC DNA]</scope>
    <source>
        <strain evidence="3">USBA-503</strain>
    </source>
</reference>
<dbReference type="AlphaFoldDB" id="A0A1M6L5W2"/>
<feature type="region of interest" description="Disordered" evidence="1">
    <location>
        <begin position="64"/>
        <end position="99"/>
    </location>
</feature>
<dbReference type="OrthoDB" id="2376311at2"/>
<gene>
    <name evidence="2" type="ORF">SAMN05443507_102108</name>
</gene>
<dbReference type="Proteomes" id="UP000184016">
    <property type="component" value="Unassembled WGS sequence"/>
</dbReference>
<dbReference type="STRING" id="1830138.SAMN05443507_102108"/>
<accession>A0A1M6L5W2</accession>